<feature type="compositionally biased region" description="Low complexity" evidence="4">
    <location>
        <begin position="393"/>
        <end position="406"/>
    </location>
</feature>
<keyword evidence="1" id="KW-0112">Calmodulin-binding</keyword>
<accession>A0A068U9U5</accession>
<dbReference type="PANTHER" id="PTHR32295:SF174">
    <property type="entry name" value="PROTEIN IQ-DOMAIN 24"/>
    <property type="match status" value="1"/>
</dbReference>
<evidence type="ECO:0000259" key="5">
    <source>
        <dbReference type="Pfam" id="PF13178"/>
    </source>
</evidence>
<evidence type="ECO:0000256" key="2">
    <source>
        <dbReference type="ARBA" id="ARBA00024341"/>
    </source>
</evidence>
<gene>
    <name evidence="6" type="ORF">GSCOC_T00020209001</name>
</gene>
<feature type="compositionally biased region" description="Low complexity" evidence="4">
    <location>
        <begin position="41"/>
        <end position="51"/>
    </location>
</feature>
<comment type="similarity">
    <text evidence="2">Belongs to the IQD family.</text>
</comment>
<feature type="region of interest" description="Disordered" evidence="4">
    <location>
        <begin position="1"/>
        <end position="51"/>
    </location>
</feature>
<dbReference type="PROSITE" id="PS50096">
    <property type="entry name" value="IQ"/>
    <property type="match status" value="2"/>
</dbReference>
<feature type="compositionally biased region" description="Basic and acidic residues" evidence="4">
    <location>
        <begin position="224"/>
        <end position="249"/>
    </location>
</feature>
<dbReference type="OrthoDB" id="1686972at2759"/>
<protein>
    <recommendedName>
        <fullName evidence="5">DUF4005 domain-containing protein</fullName>
    </recommendedName>
</protein>
<dbReference type="EMBL" id="HG739099">
    <property type="protein sequence ID" value="CDP05236.1"/>
    <property type="molecule type" value="Genomic_DNA"/>
</dbReference>
<organism evidence="6 7">
    <name type="scientific">Coffea canephora</name>
    <name type="common">Robusta coffee</name>
    <dbReference type="NCBI Taxonomy" id="49390"/>
    <lineage>
        <taxon>Eukaryota</taxon>
        <taxon>Viridiplantae</taxon>
        <taxon>Streptophyta</taxon>
        <taxon>Embryophyta</taxon>
        <taxon>Tracheophyta</taxon>
        <taxon>Spermatophyta</taxon>
        <taxon>Magnoliopsida</taxon>
        <taxon>eudicotyledons</taxon>
        <taxon>Gunneridae</taxon>
        <taxon>Pentapetalae</taxon>
        <taxon>asterids</taxon>
        <taxon>lamiids</taxon>
        <taxon>Gentianales</taxon>
        <taxon>Rubiaceae</taxon>
        <taxon>Ixoroideae</taxon>
        <taxon>Gardenieae complex</taxon>
        <taxon>Bertiereae - Coffeeae clade</taxon>
        <taxon>Coffeeae</taxon>
        <taxon>Coffea</taxon>
    </lineage>
</organism>
<dbReference type="OMA" id="TWKPHYH"/>
<evidence type="ECO:0000256" key="1">
    <source>
        <dbReference type="ARBA" id="ARBA00022860"/>
    </source>
</evidence>
<dbReference type="Pfam" id="PF13178">
    <property type="entry name" value="DUF4005"/>
    <property type="match status" value="1"/>
</dbReference>
<evidence type="ECO:0000313" key="7">
    <source>
        <dbReference type="Proteomes" id="UP000295252"/>
    </source>
</evidence>
<dbReference type="InterPro" id="IPR000048">
    <property type="entry name" value="IQ_motif_EF-hand-BS"/>
</dbReference>
<reference evidence="7" key="1">
    <citation type="journal article" date="2014" name="Science">
        <title>The coffee genome provides insight into the convergent evolution of caffeine biosynthesis.</title>
        <authorList>
            <person name="Denoeud F."/>
            <person name="Carretero-Paulet L."/>
            <person name="Dereeper A."/>
            <person name="Droc G."/>
            <person name="Guyot R."/>
            <person name="Pietrella M."/>
            <person name="Zheng C."/>
            <person name="Alberti A."/>
            <person name="Anthony F."/>
            <person name="Aprea G."/>
            <person name="Aury J.M."/>
            <person name="Bento P."/>
            <person name="Bernard M."/>
            <person name="Bocs S."/>
            <person name="Campa C."/>
            <person name="Cenci A."/>
            <person name="Combes M.C."/>
            <person name="Crouzillat D."/>
            <person name="Da Silva C."/>
            <person name="Daddiego L."/>
            <person name="De Bellis F."/>
            <person name="Dussert S."/>
            <person name="Garsmeur O."/>
            <person name="Gayraud T."/>
            <person name="Guignon V."/>
            <person name="Jahn K."/>
            <person name="Jamilloux V."/>
            <person name="Joet T."/>
            <person name="Labadie K."/>
            <person name="Lan T."/>
            <person name="Leclercq J."/>
            <person name="Lepelley M."/>
            <person name="Leroy T."/>
            <person name="Li L.T."/>
            <person name="Librado P."/>
            <person name="Lopez L."/>
            <person name="Munoz A."/>
            <person name="Noel B."/>
            <person name="Pallavicini A."/>
            <person name="Perrotta G."/>
            <person name="Poncet V."/>
            <person name="Pot D."/>
            <person name="Priyono X."/>
            <person name="Rigoreau M."/>
            <person name="Rouard M."/>
            <person name="Rozas J."/>
            <person name="Tranchant-Dubreuil C."/>
            <person name="VanBuren R."/>
            <person name="Zhang Q."/>
            <person name="Andrade A.C."/>
            <person name="Argout X."/>
            <person name="Bertrand B."/>
            <person name="de Kochko A."/>
            <person name="Graziosi G."/>
            <person name="Henry R.J."/>
            <person name="Jayarama X."/>
            <person name="Ming R."/>
            <person name="Nagai C."/>
            <person name="Rounsley S."/>
            <person name="Sankoff D."/>
            <person name="Giuliano G."/>
            <person name="Albert V.A."/>
            <person name="Wincker P."/>
            <person name="Lashermes P."/>
        </authorList>
    </citation>
    <scope>NUCLEOTIDE SEQUENCE [LARGE SCALE GENOMIC DNA]</scope>
    <source>
        <strain evidence="7">cv. DH200-94</strain>
    </source>
</reference>
<proteinExistence type="inferred from homology"/>
<dbReference type="SMART" id="SM00015">
    <property type="entry name" value="IQ"/>
    <property type="match status" value="2"/>
</dbReference>
<feature type="domain" description="DUF4005" evidence="5">
    <location>
        <begin position="386"/>
        <end position="450"/>
    </location>
</feature>
<dbReference type="FunCoup" id="A0A068U9U5">
    <property type="interactions" value="470"/>
</dbReference>
<dbReference type="AlphaFoldDB" id="A0A068U9U5"/>
<feature type="region of interest" description="Disordered" evidence="4">
    <location>
        <begin position="221"/>
        <end position="249"/>
    </location>
</feature>
<dbReference type="Proteomes" id="UP000295252">
    <property type="component" value="Chromosome IV"/>
</dbReference>
<comment type="subunit">
    <text evidence="3">Binds to multiple calmodulin (CaM) in the presence of Ca(2+) and CaM-like proteins.</text>
</comment>
<feature type="compositionally biased region" description="Low complexity" evidence="4">
    <location>
        <begin position="17"/>
        <end position="33"/>
    </location>
</feature>
<dbReference type="CDD" id="cd23767">
    <property type="entry name" value="IQCD"/>
    <property type="match status" value="1"/>
</dbReference>
<dbReference type="InterPro" id="IPR025064">
    <property type="entry name" value="DUF4005"/>
</dbReference>
<keyword evidence="7" id="KW-1185">Reference proteome</keyword>
<dbReference type="STRING" id="49390.A0A068U9U5"/>
<dbReference type="Gene3D" id="1.20.5.190">
    <property type="match status" value="1"/>
</dbReference>
<dbReference type="GO" id="GO:0005516">
    <property type="term" value="F:calmodulin binding"/>
    <property type="evidence" value="ECO:0007669"/>
    <property type="project" value="UniProtKB-KW"/>
</dbReference>
<name>A0A068U9U5_COFCA</name>
<feature type="region of interest" description="Disordered" evidence="4">
    <location>
        <begin position="388"/>
        <end position="414"/>
    </location>
</feature>
<evidence type="ECO:0000313" key="6">
    <source>
        <dbReference type="EMBL" id="CDP05236.1"/>
    </source>
</evidence>
<dbReference type="Gramene" id="CDP05236">
    <property type="protein sequence ID" value="CDP05236"/>
    <property type="gene ID" value="GSCOC_T00020209001"/>
</dbReference>
<dbReference type="PANTHER" id="PTHR32295">
    <property type="entry name" value="IQ-DOMAIN 5-RELATED"/>
    <property type="match status" value="1"/>
</dbReference>
<dbReference type="InParanoid" id="A0A068U9U5"/>
<evidence type="ECO:0000256" key="4">
    <source>
        <dbReference type="SAM" id="MobiDB-lite"/>
    </source>
</evidence>
<dbReference type="PhylomeDB" id="A0A068U9U5"/>
<evidence type="ECO:0000256" key="3">
    <source>
        <dbReference type="ARBA" id="ARBA00024378"/>
    </source>
</evidence>
<sequence length="512" mass="56054">MGKTSRWLRSLLGSKNSPSSAFPESASPSSSSSTKDKKKTISSSKSGLIKSSISSNYDNKALNAAGGGLRWSYDDPSSSPYAELDANKHAIAVAAATAAVAEAALAAAQAAAEVVRLTSASTSAGGTRTVSFTPQGSSGRDWRQEVAAVKIQSAFRAYLARRALRALKGLVKLQALVRGHIVRKQSADMLRRMQAMARIQARASATRANTSDSSHAHMKASQHCHADTPAPKKHDIPQRSYSTKHEGPELKRWVSKPNISNSIKVEGLHLGSSWLDRWMEECTWNNQNGSCLNNVSRDDEKSIKILEIDTWKPHHNPRQSEKIFQASQGFRAWNDNGQSVTTFDPISGLATKLEKPNPSVSSGEVPNLRSLKFHPQEEHVLAWTADNSPCLHSASSRPGTSSRRGPFTPSRSECSRSVYGDYLSHPSYMANTESSLAKVRSQSAPRQRTQYERLGANWKFVPSLWDAETVSERGTPHSNLRSKAYHSSGLDRVGMRVHGDNVDFSATYRSRR</sequence>
<dbReference type="Pfam" id="PF00612">
    <property type="entry name" value="IQ"/>
    <property type="match status" value="2"/>
</dbReference>